<dbReference type="STRING" id="157652.A0A371HCL0"/>
<comment type="caution">
    <text evidence="2">The sequence shown here is derived from an EMBL/GenBank/DDBJ whole genome shotgun (WGS) entry which is preliminary data.</text>
</comment>
<evidence type="ECO:0000313" key="3">
    <source>
        <dbReference type="Proteomes" id="UP000257109"/>
    </source>
</evidence>
<dbReference type="AlphaFoldDB" id="A0A371HCL0"/>
<sequence>MHDFLVLEAHIYIRKEKPISEAEICAHSLTEGSYNYASFVCRSTPHYIYNRHLVTQYQSEFRTYQQQQQLSSIVLAIVSFSNQAKMTSAQQNFNAGQTQGQTQAKAEEWIQSTKESASAAADKAQEASNTSGQTAEQNKDEAAGFLQQTGEQVKNMAQGAVDSVKHTLGMDKNEK</sequence>
<dbReference type="PANTHER" id="PTHR34191">
    <property type="entry name" value="LATE EMBRYOGENESIS ABUNDANT PROTEIN (LEA) FAMILY PROTEIN"/>
    <property type="match status" value="1"/>
</dbReference>
<proteinExistence type="predicted"/>
<organism evidence="2 3">
    <name type="scientific">Mucuna pruriens</name>
    <name type="common">Velvet bean</name>
    <name type="synonym">Dolichos pruriens</name>
    <dbReference type="NCBI Taxonomy" id="157652"/>
    <lineage>
        <taxon>Eukaryota</taxon>
        <taxon>Viridiplantae</taxon>
        <taxon>Streptophyta</taxon>
        <taxon>Embryophyta</taxon>
        <taxon>Tracheophyta</taxon>
        <taxon>Spermatophyta</taxon>
        <taxon>Magnoliopsida</taxon>
        <taxon>eudicotyledons</taxon>
        <taxon>Gunneridae</taxon>
        <taxon>Pentapetalae</taxon>
        <taxon>rosids</taxon>
        <taxon>fabids</taxon>
        <taxon>Fabales</taxon>
        <taxon>Fabaceae</taxon>
        <taxon>Papilionoideae</taxon>
        <taxon>50 kb inversion clade</taxon>
        <taxon>NPAAA clade</taxon>
        <taxon>indigoferoid/millettioid clade</taxon>
        <taxon>Phaseoleae</taxon>
        <taxon>Mucuna</taxon>
    </lineage>
</organism>
<reference evidence="2" key="1">
    <citation type="submission" date="2018-05" db="EMBL/GenBank/DDBJ databases">
        <title>Draft genome of Mucuna pruriens seed.</title>
        <authorList>
            <person name="Nnadi N.E."/>
            <person name="Vos R."/>
            <person name="Hasami M.H."/>
            <person name="Devisetty U.K."/>
            <person name="Aguiy J.C."/>
        </authorList>
    </citation>
    <scope>NUCLEOTIDE SEQUENCE [LARGE SCALE GENOMIC DNA]</scope>
    <source>
        <strain evidence="2">JCA_2017</strain>
    </source>
</reference>
<accession>A0A371HCL0</accession>
<evidence type="ECO:0000313" key="2">
    <source>
        <dbReference type="EMBL" id="RDY00518.1"/>
    </source>
</evidence>
<evidence type="ECO:0000256" key="1">
    <source>
        <dbReference type="SAM" id="MobiDB-lite"/>
    </source>
</evidence>
<feature type="compositionally biased region" description="Low complexity" evidence="1">
    <location>
        <begin position="117"/>
        <end position="128"/>
    </location>
</feature>
<dbReference type="Proteomes" id="UP000257109">
    <property type="component" value="Unassembled WGS sequence"/>
</dbReference>
<dbReference type="OrthoDB" id="1894923at2759"/>
<keyword evidence="3" id="KW-1185">Reference proteome</keyword>
<dbReference type="InterPro" id="IPR039624">
    <property type="entry name" value="LEA1/2/D7/KIN2"/>
</dbReference>
<dbReference type="PANTHER" id="PTHR34191:SF20">
    <property type="entry name" value="LATE EMBRYOGENESIS ABUNDANT PROTEIN (LEA) FAMILY PROTEIN"/>
    <property type="match status" value="1"/>
</dbReference>
<protein>
    <recommendedName>
        <fullName evidence="4">Late embryogenesis abundant protein 1</fullName>
    </recommendedName>
</protein>
<dbReference type="EMBL" id="QJKJ01002974">
    <property type="protein sequence ID" value="RDY00518.1"/>
    <property type="molecule type" value="Genomic_DNA"/>
</dbReference>
<evidence type="ECO:0008006" key="4">
    <source>
        <dbReference type="Google" id="ProtNLM"/>
    </source>
</evidence>
<name>A0A371HCL0_MUCPR</name>
<feature type="region of interest" description="Disordered" evidence="1">
    <location>
        <begin position="117"/>
        <end position="142"/>
    </location>
</feature>
<gene>
    <name evidence="2" type="ORF">CR513_16294</name>
</gene>
<feature type="non-terminal residue" evidence="2">
    <location>
        <position position="1"/>
    </location>
</feature>